<sequence length="180" mass="19729">MSRALPLAIFLALVGLFGFGIWWNQRHDPREVPSPLIGKPAPAFDLPVLGDPARRVSKAAMLGKPYLLNVFASWCFACRDEHPVLMAEAQRLGIALVGYNYKDDPADAQRWLAQFGNPYGLILADRDGRTAIDFGVYGAPETFLIDAQGVIRYKRIGALTPQVLAEQIEPRVRALSGGAP</sequence>
<evidence type="ECO:0000259" key="6">
    <source>
        <dbReference type="PROSITE" id="PS51352"/>
    </source>
</evidence>
<dbReference type="Gene3D" id="3.40.30.10">
    <property type="entry name" value="Glutaredoxin"/>
    <property type="match status" value="1"/>
</dbReference>
<gene>
    <name evidence="7" type="ORF">MBSD_n2565</name>
</gene>
<dbReference type="InterPro" id="IPR004799">
    <property type="entry name" value="Periplasmic_diS_OxRdtase_DsbE"/>
</dbReference>
<evidence type="ECO:0000256" key="2">
    <source>
        <dbReference type="ARBA" id="ARBA00007758"/>
    </source>
</evidence>
<dbReference type="InterPro" id="IPR036249">
    <property type="entry name" value="Thioredoxin-like_sf"/>
</dbReference>
<dbReference type="InterPro" id="IPR050553">
    <property type="entry name" value="Thioredoxin_ResA/DsbE_sf"/>
</dbReference>
<comment type="similarity">
    <text evidence="2">Belongs to the thioredoxin family. DsbE subfamily.</text>
</comment>
<organism evidence="7">
    <name type="scientific">Mizugakiibacter sediminis</name>
    <dbReference type="NCBI Taxonomy" id="1475481"/>
    <lineage>
        <taxon>Bacteria</taxon>
        <taxon>Pseudomonadati</taxon>
        <taxon>Pseudomonadota</taxon>
        <taxon>Gammaproteobacteria</taxon>
        <taxon>Lysobacterales</taxon>
        <taxon>Rhodanobacteraceae</taxon>
        <taxon>Mizugakiibacter</taxon>
    </lineage>
</organism>
<evidence type="ECO:0000313" key="7">
    <source>
        <dbReference type="EMBL" id="GAP67248.1"/>
    </source>
</evidence>
<dbReference type="InterPro" id="IPR013740">
    <property type="entry name" value="Redoxin"/>
</dbReference>
<feature type="domain" description="Thioredoxin" evidence="6">
    <location>
        <begin position="35"/>
        <end position="177"/>
    </location>
</feature>
<name>A0A0K8QQS8_9GAMM</name>
<dbReference type="InterPro" id="IPR013766">
    <property type="entry name" value="Thioredoxin_domain"/>
</dbReference>
<dbReference type="EMBL" id="DF970248">
    <property type="protein sequence ID" value="GAP67248.1"/>
    <property type="molecule type" value="Genomic_DNA"/>
</dbReference>
<evidence type="ECO:0000256" key="5">
    <source>
        <dbReference type="ARBA" id="ARBA00023284"/>
    </source>
</evidence>
<keyword evidence="3" id="KW-0201">Cytochrome c-type biogenesis</keyword>
<evidence type="ECO:0000256" key="4">
    <source>
        <dbReference type="ARBA" id="ARBA00023157"/>
    </source>
</evidence>
<evidence type="ECO:0000313" key="8">
    <source>
        <dbReference type="Proteomes" id="UP000253740"/>
    </source>
</evidence>
<dbReference type="AlphaFoldDB" id="A0A0K8QQS8"/>
<dbReference type="Proteomes" id="UP000253740">
    <property type="component" value="Unassembled WGS sequence"/>
</dbReference>
<dbReference type="Pfam" id="PF08534">
    <property type="entry name" value="Redoxin"/>
    <property type="match status" value="1"/>
</dbReference>
<keyword evidence="5" id="KW-0676">Redox-active center</keyword>
<accession>A0A0K8QQS8</accession>
<dbReference type="NCBIfam" id="TIGR00385">
    <property type="entry name" value="dsbE"/>
    <property type="match status" value="1"/>
</dbReference>
<protein>
    <submittedName>
        <fullName evidence="7">Periplasmic protein thiol:disulfideoxidoreductase, DsbE subfamily</fullName>
    </submittedName>
</protein>
<evidence type="ECO:0000256" key="3">
    <source>
        <dbReference type="ARBA" id="ARBA00022748"/>
    </source>
</evidence>
<reference evidence="7" key="1">
    <citation type="submission" date="2015-08" db="EMBL/GenBank/DDBJ databases">
        <title>Complete DNA Sequence of Pseudomonas syringae pv. actinidiae, the Causal Agent of Kiwifruit Canker Disease.</title>
        <authorList>
            <person name="Rikkerink E.H.A."/>
            <person name="Fineran P.C."/>
        </authorList>
    </citation>
    <scope>NUCLEOTIDE SEQUENCE</scope>
    <source>
        <strain evidence="7">SkMP5</strain>
    </source>
</reference>
<dbReference type="PANTHER" id="PTHR42852:SF6">
    <property type="entry name" value="THIOL:DISULFIDE INTERCHANGE PROTEIN DSBE"/>
    <property type="match status" value="1"/>
</dbReference>
<evidence type="ECO:0000256" key="1">
    <source>
        <dbReference type="ARBA" id="ARBA00004383"/>
    </source>
</evidence>
<proteinExistence type="inferred from homology"/>
<dbReference type="CDD" id="cd03010">
    <property type="entry name" value="TlpA_like_DsbE"/>
    <property type="match status" value="1"/>
</dbReference>
<dbReference type="SUPFAM" id="SSF52833">
    <property type="entry name" value="Thioredoxin-like"/>
    <property type="match status" value="1"/>
</dbReference>
<comment type="subcellular location">
    <subcellularLocation>
        <location evidence="1">Cell inner membrane</location>
        <topology evidence="1">Single-pass membrane protein</topology>
        <orientation evidence="1">Periplasmic side</orientation>
    </subcellularLocation>
</comment>
<keyword evidence="4" id="KW-1015">Disulfide bond</keyword>
<dbReference type="STRING" id="1475481.GCA_000953855_02613"/>
<dbReference type="RefSeq" id="WP_062537801.1">
    <property type="nucleotide sequence ID" value="NZ_DF970248.1"/>
</dbReference>
<dbReference type="GO" id="GO:0017004">
    <property type="term" value="P:cytochrome complex assembly"/>
    <property type="evidence" value="ECO:0007669"/>
    <property type="project" value="UniProtKB-KW"/>
</dbReference>
<dbReference type="PROSITE" id="PS51352">
    <property type="entry name" value="THIOREDOXIN_2"/>
    <property type="match status" value="1"/>
</dbReference>
<dbReference type="GO" id="GO:0015036">
    <property type="term" value="F:disulfide oxidoreductase activity"/>
    <property type="evidence" value="ECO:0007669"/>
    <property type="project" value="InterPro"/>
</dbReference>
<keyword evidence="8" id="KW-1185">Reference proteome</keyword>
<dbReference type="GO" id="GO:0030288">
    <property type="term" value="C:outer membrane-bounded periplasmic space"/>
    <property type="evidence" value="ECO:0007669"/>
    <property type="project" value="InterPro"/>
</dbReference>
<dbReference type="OrthoDB" id="9799347at2"/>
<dbReference type="PANTHER" id="PTHR42852">
    <property type="entry name" value="THIOL:DISULFIDE INTERCHANGE PROTEIN DSBE"/>
    <property type="match status" value="1"/>
</dbReference>
<dbReference type="GO" id="GO:0005886">
    <property type="term" value="C:plasma membrane"/>
    <property type="evidence" value="ECO:0007669"/>
    <property type="project" value="UniProtKB-SubCell"/>
</dbReference>